<evidence type="ECO:0000313" key="2">
    <source>
        <dbReference type="Proteomes" id="UP001214131"/>
    </source>
</evidence>
<dbReference type="Proteomes" id="UP001214131">
    <property type="component" value="Chromosome"/>
</dbReference>
<gene>
    <name evidence="1" type="ORF">PWB86_01840</name>
</gene>
<name>A0ABD7X769_PEDPE</name>
<dbReference type="EMBL" id="CP118739">
    <property type="protein sequence ID" value="WEA57632.1"/>
    <property type="molecule type" value="Genomic_DNA"/>
</dbReference>
<dbReference type="AlphaFoldDB" id="A0ABD7X769"/>
<reference evidence="1 2" key="1">
    <citation type="submission" date="2023-02" db="EMBL/GenBank/DDBJ databases">
        <title>Comparative genomics and fermentation flavor characterization of five lactic acid bacteria reveal flavor biosynthesis metabolic pathways in fermented muskmelon puree.</title>
        <authorList>
            <person name="Yuan L."/>
            <person name="Li M."/>
            <person name="Xu X."/>
            <person name="Lao F."/>
            <person name="Wu J."/>
        </authorList>
    </citation>
    <scope>NUCLEOTIDE SEQUENCE [LARGE SCALE GENOMIC DNA]</scope>
    <source>
        <strain evidence="1 2">Ca-4</strain>
    </source>
</reference>
<accession>A0ABD7X769</accession>
<dbReference type="PANTHER" id="PTHR37316">
    <property type="entry name" value="TEICHOIC ACID GLYCEROL-PHOSPHATE PRIMASE"/>
    <property type="match status" value="1"/>
</dbReference>
<dbReference type="InterPro" id="IPR043148">
    <property type="entry name" value="TagF_C"/>
</dbReference>
<organism evidence="1 2">
    <name type="scientific">Pediococcus pentosaceus</name>
    <dbReference type="NCBI Taxonomy" id="1255"/>
    <lineage>
        <taxon>Bacteria</taxon>
        <taxon>Bacillati</taxon>
        <taxon>Bacillota</taxon>
        <taxon>Bacilli</taxon>
        <taxon>Lactobacillales</taxon>
        <taxon>Lactobacillaceae</taxon>
        <taxon>Pediococcus</taxon>
    </lineage>
</organism>
<dbReference type="InterPro" id="IPR007554">
    <property type="entry name" value="Glycerophosphate_synth"/>
</dbReference>
<dbReference type="InterPro" id="IPR051612">
    <property type="entry name" value="Teichoic_Acid_Biosynth"/>
</dbReference>
<dbReference type="Pfam" id="PF04464">
    <property type="entry name" value="Glyphos_transf"/>
    <property type="match status" value="1"/>
</dbReference>
<dbReference type="PANTHER" id="PTHR37316:SF3">
    <property type="entry name" value="TEICHOIC ACID GLYCEROL-PHOSPHATE TRANSFERASE"/>
    <property type="match status" value="1"/>
</dbReference>
<evidence type="ECO:0000313" key="1">
    <source>
        <dbReference type="EMBL" id="WEA57632.1"/>
    </source>
</evidence>
<dbReference type="Gene3D" id="3.40.50.12580">
    <property type="match status" value="1"/>
</dbReference>
<proteinExistence type="predicted"/>
<sequence>MLAKPMIFYPYDLQKYLHEDRGMYFDYEKLVPGSICKTFDELIDILVNETYREFPLRRSAVGWAKLSLKNFDVYQLNKFEKRIEASNMLLDKGLDY</sequence>
<protein>
    <submittedName>
        <fullName evidence="1">CDP-glycerol glycerophosphotransferase family protein</fullName>
    </submittedName>
</protein>